<dbReference type="Pfam" id="PF04542">
    <property type="entry name" value="Sigma70_r2"/>
    <property type="match status" value="1"/>
</dbReference>
<dbReference type="Proteomes" id="UP000051870">
    <property type="component" value="Unassembled WGS sequence"/>
</dbReference>
<dbReference type="InterPro" id="IPR013325">
    <property type="entry name" value="RNA_pol_sigma_r2"/>
</dbReference>
<evidence type="ECO:0000256" key="2">
    <source>
        <dbReference type="ARBA" id="ARBA00023015"/>
    </source>
</evidence>
<dbReference type="SUPFAM" id="SSF88946">
    <property type="entry name" value="Sigma2 domain of RNA polymerase sigma factors"/>
    <property type="match status" value="1"/>
</dbReference>
<dbReference type="PROSITE" id="PS01063">
    <property type="entry name" value="SIGMA70_ECF"/>
    <property type="match status" value="1"/>
</dbReference>
<dbReference type="STRING" id="1715693.PH7735_01204"/>
<gene>
    <name evidence="9" type="primary">sigK_2</name>
    <name evidence="9" type="ORF">PH7735_01204</name>
</gene>
<evidence type="ECO:0000256" key="3">
    <source>
        <dbReference type="ARBA" id="ARBA00023082"/>
    </source>
</evidence>
<dbReference type="Pfam" id="PF08281">
    <property type="entry name" value="Sigma70_r4_2"/>
    <property type="match status" value="1"/>
</dbReference>
<sequence>MPAARRSPLKPETGLDAVSEQTLWLMAVRDRQDRQAFVNLFDYFAPRLKGMFIKSGLSAARAEDIIQDTMLNVWRKAHLFDPHRAQATSWIYRIARNRHIDVLRRENRPLPEELKIEDQPAEDASQIVALEMETEKLRSALMRLRPEQRELVEKAYLGELSHSDIQAETGLPLGTIKSRIRLGMERLRHEMKANTAS</sequence>
<dbReference type="InterPro" id="IPR007627">
    <property type="entry name" value="RNA_pol_sigma70_r2"/>
</dbReference>
<accession>A0A0N7M8S1</accession>
<dbReference type="EMBL" id="CYTW01000001">
    <property type="protein sequence ID" value="CUJ90156.1"/>
    <property type="molecule type" value="Genomic_DNA"/>
</dbReference>
<keyword evidence="4 6" id="KW-0238">DNA-binding</keyword>
<evidence type="ECO:0000259" key="7">
    <source>
        <dbReference type="Pfam" id="PF04542"/>
    </source>
</evidence>
<evidence type="ECO:0000256" key="4">
    <source>
        <dbReference type="ARBA" id="ARBA00023125"/>
    </source>
</evidence>
<feature type="domain" description="RNA polymerase sigma factor 70 region 4 type 2" evidence="8">
    <location>
        <begin position="135"/>
        <end position="187"/>
    </location>
</feature>
<evidence type="ECO:0000259" key="8">
    <source>
        <dbReference type="Pfam" id="PF08281"/>
    </source>
</evidence>
<keyword evidence="5 6" id="KW-0804">Transcription</keyword>
<dbReference type="SUPFAM" id="SSF88659">
    <property type="entry name" value="Sigma3 and sigma4 domains of RNA polymerase sigma factors"/>
    <property type="match status" value="1"/>
</dbReference>
<evidence type="ECO:0000313" key="9">
    <source>
        <dbReference type="EMBL" id="CUJ90156.1"/>
    </source>
</evidence>
<dbReference type="AlphaFoldDB" id="A0A0N7M8S1"/>
<dbReference type="GO" id="GO:0003677">
    <property type="term" value="F:DNA binding"/>
    <property type="evidence" value="ECO:0007669"/>
    <property type="project" value="UniProtKB-KW"/>
</dbReference>
<evidence type="ECO:0000256" key="6">
    <source>
        <dbReference type="RuleBase" id="RU000716"/>
    </source>
</evidence>
<evidence type="ECO:0000256" key="5">
    <source>
        <dbReference type="ARBA" id="ARBA00023163"/>
    </source>
</evidence>
<protein>
    <recommendedName>
        <fullName evidence="6">RNA polymerase sigma factor</fullName>
    </recommendedName>
</protein>
<dbReference type="InterPro" id="IPR013324">
    <property type="entry name" value="RNA_pol_sigma_r3/r4-like"/>
</dbReference>
<evidence type="ECO:0000313" key="10">
    <source>
        <dbReference type="Proteomes" id="UP000051870"/>
    </source>
</evidence>
<organism evidence="9 10">
    <name type="scientific">Shimia thalassica</name>
    <dbReference type="NCBI Taxonomy" id="1715693"/>
    <lineage>
        <taxon>Bacteria</taxon>
        <taxon>Pseudomonadati</taxon>
        <taxon>Pseudomonadota</taxon>
        <taxon>Alphaproteobacteria</taxon>
        <taxon>Rhodobacterales</taxon>
        <taxon>Roseobacteraceae</taxon>
    </lineage>
</organism>
<dbReference type="GO" id="GO:0006352">
    <property type="term" value="P:DNA-templated transcription initiation"/>
    <property type="evidence" value="ECO:0007669"/>
    <property type="project" value="InterPro"/>
</dbReference>
<name>A0A0N7M8S1_9RHOB</name>
<dbReference type="InterPro" id="IPR000838">
    <property type="entry name" value="RNA_pol_sigma70_ECF_CS"/>
</dbReference>
<keyword evidence="3 6" id="KW-0731">Sigma factor</keyword>
<dbReference type="InterPro" id="IPR036388">
    <property type="entry name" value="WH-like_DNA-bd_sf"/>
</dbReference>
<proteinExistence type="inferred from homology"/>
<dbReference type="PANTHER" id="PTHR43133">
    <property type="entry name" value="RNA POLYMERASE ECF-TYPE SIGMA FACTO"/>
    <property type="match status" value="1"/>
</dbReference>
<dbReference type="Gene3D" id="1.10.10.10">
    <property type="entry name" value="Winged helix-like DNA-binding domain superfamily/Winged helix DNA-binding domain"/>
    <property type="match status" value="1"/>
</dbReference>
<dbReference type="InterPro" id="IPR014284">
    <property type="entry name" value="RNA_pol_sigma-70_dom"/>
</dbReference>
<dbReference type="Gene3D" id="1.10.1740.10">
    <property type="match status" value="1"/>
</dbReference>
<keyword evidence="2 6" id="KW-0805">Transcription regulation</keyword>
<reference evidence="10" key="1">
    <citation type="submission" date="2015-09" db="EMBL/GenBank/DDBJ databases">
        <authorList>
            <person name="Rodrigo-Torres Lidia"/>
            <person name="Arahal R.David."/>
        </authorList>
    </citation>
    <scope>NUCLEOTIDE SEQUENCE [LARGE SCALE GENOMIC DNA]</scope>
    <source>
        <strain evidence="10">CECT 7735</strain>
    </source>
</reference>
<keyword evidence="10" id="KW-1185">Reference proteome</keyword>
<dbReference type="PANTHER" id="PTHR43133:SF62">
    <property type="entry name" value="RNA POLYMERASE SIGMA FACTOR SIGZ"/>
    <property type="match status" value="1"/>
</dbReference>
<dbReference type="InterPro" id="IPR039425">
    <property type="entry name" value="RNA_pol_sigma-70-like"/>
</dbReference>
<dbReference type="NCBIfam" id="TIGR02937">
    <property type="entry name" value="sigma70-ECF"/>
    <property type="match status" value="1"/>
</dbReference>
<evidence type="ECO:0000256" key="1">
    <source>
        <dbReference type="ARBA" id="ARBA00010641"/>
    </source>
</evidence>
<comment type="similarity">
    <text evidence="1 6">Belongs to the sigma-70 factor family. ECF subfamily.</text>
</comment>
<dbReference type="GO" id="GO:0016987">
    <property type="term" value="F:sigma factor activity"/>
    <property type="evidence" value="ECO:0007669"/>
    <property type="project" value="UniProtKB-KW"/>
</dbReference>
<dbReference type="InterPro" id="IPR013249">
    <property type="entry name" value="RNA_pol_sigma70_r4_t2"/>
</dbReference>
<feature type="domain" description="RNA polymerase sigma-70 region 2" evidence="7">
    <location>
        <begin position="40"/>
        <end position="108"/>
    </location>
</feature>